<sequence>MTHLCCGKETVEIEHGHRKCVDCGAVWKYGIVKDATLEYLNDSVLCCGKWHRFKQLGTDREDGRFSCKLAATGSNYIHESWQVCCYCKLLLNGKHMFYHGICSGCWIKANDGIFGGM</sequence>
<organism evidence="1">
    <name type="scientific">viral metagenome</name>
    <dbReference type="NCBI Taxonomy" id="1070528"/>
    <lineage>
        <taxon>unclassified sequences</taxon>
        <taxon>metagenomes</taxon>
        <taxon>organismal metagenomes</taxon>
    </lineage>
</organism>
<name>A0A6C0JU51_9ZZZZ</name>
<accession>A0A6C0JU51</accession>
<reference evidence="1" key="1">
    <citation type="journal article" date="2020" name="Nature">
        <title>Giant virus diversity and host interactions through global metagenomics.</title>
        <authorList>
            <person name="Schulz F."/>
            <person name="Roux S."/>
            <person name="Paez-Espino D."/>
            <person name="Jungbluth S."/>
            <person name="Walsh D.A."/>
            <person name="Denef V.J."/>
            <person name="McMahon K.D."/>
            <person name="Konstantinidis K.T."/>
            <person name="Eloe-Fadrosh E.A."/>
            <person name="Kyrpides N.C."/>
            <person name="Woyke T."/>
        </authorList>
    </citation>
    <scope>NUCLEOTIDE SEQUENCE</scope>
    <source>
        <strain evidence="1">GVMAG-S-1062768-28</strain>
    </source>
</reference>
<protein>
    <submittedName>
        <fullName evidence="1">Uncharacterized protein</fullName>
    </submittedName>
</protein>
<dbReference type="AlphaFoldDB" id="A0A6C0JU51"/>
<proteinExistence type="predicted"/>
<dbReference type="EMBL" id="MN740696">
    <property type="protein sequence ID" value="QHU08336.1"/>
    <property type="molecule type" value="Genomic_DNA"/>
</dbReference>
<evidence type="ECO:0000313" key="1">
    <source>
        <dbReference type="EMBL" id="QHU08336.1"/>
    </source>
</evidence>